<keyword evidence="6" id="KW-0067">ATP-binding</keyword>
<feature type="compositionally biased region" description="Basic and acidic residues" evidence="9">
    <location>
        <begin position="704"/>
        <end position="713"/>
    </location>
</feature>
<evidence type="ECO:0000256" key="6">
    <source>
        <dbReference type="ARBA" id="ARBA00022840"/>
    </source>
</evidence>
<evidence type="ECO:0000256" key="3">
    <source>
        <dbReference type="ARBA" id="ARBA00022679"/>
    </source>
</evidence>
<proteinExistence type="predicted"/>
<dbReference type="GO" id="GO:0004674">
    <property type="term" value="F:protein serine/threonine kinase activity"/>
    <property type="evidence" value="ECO:0007669"/>
    <property type="project" value="UniProtKB-KW"/>
</dbReference>
<feature type="compositionally biased region" description="Polar residues" evidence="9">
    <location>
        <begin position="970"/>
        <end position="987"/>
    </location>
</feature>
<evidence type="ECO:0000313" key="12">
    <source>
        <dbReference type="Proteomes" id="UP001212997"/>
    </source>
</evidence>
<dbReference type="Proteomes" id="UP001212997">
    <property type="component" value="Unassembled WGS sequence"/>
</dbReference>
<feature type="region of interest" description="Disordered" evidence="9">
    <location>
        <begin position="318"/>
        <end position="1171"/>
    </location>
</feature>
<evidence type="ECO:0000256" key="8">
    <source>
        <dbReference type="ARBA" id="ARBA00048679"/>
    </source>
</evidence>
<keyword evidence="4" id="KW-0547">Nucleotide-binding</keyword>
<feature type="compositionally biased region" description="Basic and acidic residues" evidence="9">
    <location>
        <begin position="581"/>
        <end position="599"/>
    </location>
</feature>
<name>A0AAD5V7F8_9APHY</name>
<feature type="compositionally biased region" description="Polar residues" evidence="9">
    <location>
        <begin position="367"/>
        <end position="386"/>
    </location>
</feature>
<feature type="compositionally biased region" description="Low complexity" evidence="9">
    <location>
        <begin position="1155"/>
        <end position="1167"/>
    </location>
</feature>
<dbReference type="PANTHER" id="PTHR22967">
    <property type="entry name" value="SERINE/THREONINE PROTEIN KINASE"/>
    <property type="match status" value="1"/>
</dbReference>
<feature type="region of interest" description="Disordered" evidence="9">
    <location>
        <begin position="1192"/>
        <end position="1411"/>
    </location>
</feature>
<dbReference type="Pfam" id="PF00069">
    <property type="entry name" value="Pkinase"/>
    <property type="match status" value="1"/>
</dbReference>
<comment type="catalytic activity">
    <reaction evidence="7">
        <text>L-threonyl-[protein] + ATP = O-phospho-L-threonyl-[protein] + ADP + H(+)</text>
        <dbReference type="Rhea" id="RHEA:46608"/>
        <dbReference type="Rhea" id="RHEA-COMP:11060"/>
        <dbReference type="Rhea" id="RHEA-COMP:11605"/>
        <dbReference type="ChEBI" id="CHEBI:15378"/>
        <dbReference type="ChEBI" id="CHEBI:30013"/>
        <dbReference type="ChEBI" id="CHEBI:30616"/>
        <dbReference type="ChEBI" id="CHEBI:61977"/>
        <dbReference type="ChEBI" id="CHEBI:456216"/>
        <dbReference type="EC" id="2.7.11.1"/>
    </reaction>
</comment>
<feature type="domain" description="Protein kinase" evidence="10">
    <location>
        <begin position="1"/>
        <end position="234"/>
    </location>
</feature>
<reference evidence="11" key="1">
    <citation type="submission" date="2022-07" db="EMBL/GenBank/DDBJ databases">
        <title>Genome Sequence of Physisporinus lineatus.</title>
        <authorList>
            <person name="Buettner E."/>
        </authorList>
    </citation>
    <scope>NUCLEOTIDE SEQUENCE</scope>
    <source>
        <strain evidence="11">VT162</strain>
    </source>
</reference>
<dbReference type="SUPFAM" id="SSF56112">
    <property type="entry name" value="Protein kinase-like (PK-like)"/>
    <property type="match status" value="1"/>
</dbReference>
<dbReference type="GO" id="GO:0005737">
    <property type="term" value="C:cytoplasm"/>
    <property type="evidence" value="ECO:0007669"/>
    <property type="project" value="TreeGrafter"/>
</dbReference>
<accession>A0AAD5V7F8</accession>
<dbReference type="GO" id="GO:0000147">
    <property type="term" value="P:actin cortical patch assembly"/>
    <property type="evidence" value="ECO:0007669"/>
    <property type="project" value="TreeGrafter"/>
</dbReference>
<keyword evidence="5" id="KW-0418">Kinase</keyword>
<keyword evidence="3" id="KW-0808">Transferase</keyword>
<dbReference type="InterPro" id="IPR011009">
    <property type="entry name" value="Kinase-like_dom_sf"/>
</dbReference>
<feature type="region of interest" description="Disordered" evidence="9">
    <location>
        <begin position="242"/>
        <end position="305"/>
    </location>
</feature>
<evidence type="ECO:0000256" key="9">
    <source>
        <dbReference type="SAM" id="MobiDB-lite"/>
    </source>
</evidence>
<feature type="compositionally biased region" description="Basic and acidic residues" evidence="9">
    <location>
        <begin position="855"/>
        <end position="936"/>
    </location>
</feature>
<feature type="compositionally biased region" description="Low complexity" evidence="9">
    <location>
        <begin position="452"/>
        <end position="466"/>
    </location>
</feature>
<protein>
    <recommendedName>
        <fullName evidence="1">non-specific serine/threonine protein kinase</fullName>
        <ecNumber evidence="1">2.7.11.1</ecNumber>
    </recommendedName>
</protein>
<feature type="compositionally biased region" description="Basic and acidic residues" evidence="9">
    <location>
        <begin position="814"/>
        <end position="844"/>
    </location>
</feature>
<feature type="compositionally biased region" description="Pro residues" evidence="9">
    <location>
        <begin position="425"/>
        <end position="451"/>
    </location>
</feature>
<dbReference type="PROSITE" id="PS50011">
    <property type="entry name" value="PROTEIN_KINASE_DOM"/>
    <property type="match status" value="1"/>
</dbReference>
<evidence type="ECO:0000256" key="2">
    <source>
        <dbReference type="ARBA" id="ARBA00022527"/>
    </source>
</evidence>
<comment type="caution">
    <text evidence="11">The sequence shown here is derived from an EMBL/GenBank/DDBJ whole genome shotgun (WGS) entry which is preliminary data.</text>
</comment>
<sequence>MLTEVKKEVDVMRILKGHPNIVHLIDAASHRMSNGAFEVFILMEFCSGGGIIDMMNRRLRERLTEAEILTIFVNVCEGLAAMHALKPPLLHRDLKVENILQSSATSYKLCDFGSATPVGRVPTNSQEIRMLEADLNRHTTLQYRAPEMVDVYLRRPIDEKSDIWALGVLLYKLCYYTTPFEEHGPLAILNVQYKIPPYPAYSPQMQALIASMLREHGVHRPTVFEVLNHVHHLRGTRSIYQYSVPPKQPPLPPRAVQAPPLQALSPNLPQSPRANLPHDPHIPHKSRSQPSSQPSPAPAPARNAGVEAREKVLDAIAPMRRGRPTAGHSREVSPPPSPRKEKAPDSKTPQMLGADFKFGNDDRAWSLQGQKSGIGAGTSNTINLNTGGADDAWAIKGSEKSGKGMGFENDFSTLTKGFGDAFEPKAPPPAPPKPQLPSQPIPIPRPSPSPLPTSSRSPVKRVPVSRSHTRDAFEGLGLATQPPPQTLGEARRTRTGLASLGTPSNLNASQSANRTPSHYLNAPNAGGETTSLGTSNTMYRPPSAHSPAPPTSARPQPQPPQTPQMDSWRSHSSRGASSSKQSKDMTVEERFPSLEELDRQFGPPFATAGFPERPPSRTHASHSQSSDKSYPGRPPSRNTNTTGGMRQGSFLGINGTGSGTMQSAPLHGGGRYDGTRSQQVTGAAMRESKMPSRQTTAPNWGDHSSSKGHEIPHGRASTSERPPLTRKHRSSLSIKPSPQIDRLDSSSMMVPQTPPSLPPRPLPSPRQTPRDWLTGPDEDGGSAPVLRESPSKRASYIERSPVMIQKPLEAESVEAIRDWSAHFTDPEKEREREEAQRAAQEESRRRKAEQAVQAAKEREEERERGRRREAEKAREKERLKEKADQMEREREQEREKQKAIERERERQAKEAGRRREQQREDEKYKSNRERVKEQRGRSSPTKAAKTFAARTATGQSTGGRQLPVPPVVDTKSQSRSNSMSNGLTDNWSPVAVQAKPSASSSSGEDWPEEPNGFGLKERTKEKLKDHSKIESGRSTPLKGSVSKRHIKGKTRQGSVHDLVDLWGGGVEKDKQDVNPPKTGDKRRAVLLAPPTPSAADPPGTATKPMFSPDPPETTPNTAGYILTSARPPSTHRRDGSTILTPPGYRALPVPIPVTSSSSQSGRSRPQSMIISPSKFTEPTVASALPVLTQTQQTLSPPIMDSKTIRRARRSSVSNVVQHYEAINTGTPTRPGQGPPPVTSSKPQVGLSTKVASVPLSTSTSNSSIPSPATAAHRYPRMSPTASPVAPKANLAVPDDGGNSSSHRDSSRGRTSPSPSLSGLPSRSTSSFVFPSRPMENNTGSGSISGLPTRRTSPFEPIKPTATASSSTHTYDSTTTTIAHPFPVRKATLPPAEEKGETSSLRSPSPERPYQGVSRLIDRWQKAVDNSGEAHLSRGTPPRRVGSLSGRGR</sequence>
<feature type="compositionally biased region" description="Low complexity" evidence="9">
    <location>
        <begin position="1360"/>
        <end position="1378"/>
    </location>
</feature>
<comment type="catalytic activity">
    <reaction evidence="8">
        <text>L-seryl-[protein] + ATP = O-phospho-L-seryl-[protein] + ADP + H(+)</text>
        <dbReference type="Rhea" id="RHEA:17989"/>
        <dbReference type="Rhea" id="RHEA-COMP:9863"/>
        <dbReference type="Rhea" id="RHEA-COMP:11604"/>
        <dbReference type="ChEBI" id="CHEBI:15378"/>
        <dbReference type="ChEBI" id="CHEBI:29999"/>
        <dbReference type="ChEBI" id="CHEBI:30616"/>
        <dbReference type="ChEBI" id="CHEBI:83421"/>
        <dbReference type="ChEBI" id="CHEBI:456216"/>
        <dbReference type="EC" id="2.7.11.1"/>
    </reaction>
</comment>
<feature type="region of interest" description="Disordered" evidence="9">
    <location>
        <begin position="1423"/>
        <end position="1448"/>
    </location>
</feature>
<dbReference type="Gene3D" id="1.10.510.10">
    <property type="entry name" value="Transferase(Phosphotransferase) domain 1"/>
    <property type="match status" value="1"/>
</dbReference>
<feature type="compositionally biased region" description="Low complexity" evidence="9">
    <location>
        <begin position="941"/>
        <end position="953"/>
    </location>
</feature>
<evidence type="ECO:0000256" key="4">
    <source>
        <dbReference type="ARBA" id="ARBA00022741"/>
    </source>
</evidence>
<dbReference type="EC" id="2.7.11.1" evidence="1"/>
<feature type="compositionally biased region" description="Low complexity" evidence="9">
    <location>
        <begin position="1251"/>
        <end position="1271"/>
    </location>
</feature>
<feature type="compositionally biased region" description="Low complexity" evidence="9">
    <location>
        <begin position="254"/>
        <end position="264"/>
    </location>
</feature>
<keyword evidence="2" id="KW-0723">Serine/threonine-protein kinase</keyword>
<feature type="compositionally biased region" description="Pro residues" evidence="9">
    <location>
        <begin position="547"/>
        <end position="562"/>
    </location>
</feature>
<dbReference type="InterPro" id="IPR000719">
    <property type="entry name" value="Prot_kinase_dom"/>
</dbReference>
<evidence type="ECO:0000256" key="1">
    <source>
        <dbReference type="ARBA" id="ARBA00012513"/>
    </source>
</evidence>
<evidence type="ECO:0000313" key="11">
    <source>
        <dbReference type="EMBL" id="KAJ3484521.1"/>
    </source>
</evidence>
<feature type="compositionally biased region" description="Basic residues" evidence="9">
    <location>
        <begin position="1041"/>
        <end position="1050"/>
    </location>
</feature>
<feature type="compositionally biased region" description="Basic and acidic residues" evidence="9">
    <location>
        <begin position="1015"/>
        <end position="1031"/>
    </location>
</feature>
<evidence type="ECO:0000256" key="5">
    <source>
        <dbReference type="ARBA" id="ARBA00022777"/>
    </source>
</evidence>
<feature type="compositionally biased region" description="Polar residues" evidence="9">
    <location>
        <begin position="501"/>
        <end position="518"/>
    </location>
</feature>
<dbReference type="SMART" id="SM00220">
    <property type="entry name" value="S_TKc"/>
    <property type="match status" value="1"/>
</dbReference>
<dbReference type="EMBL" id="JANAWD010000186">
    <property type="protein sequence ID" value="KAJ3484521.1"/>
    <property type="molecule type" value="Genomic_DNA"/>
</dbReference>
<feature type="compositionally biased region" description="Polar residues" evidence="9">
    <location>
        <begin position="1238"/>
        <end position="1250"/>
    </location>
</feature>
<dbReference type="GO" id="GO:0007015">
    <property type="term" value="P:actin filament organization"/>
    <property type="evidence" value="ECO:0007669"/>
    <property type="project" value="TreeGrafter"/>
</dbReference>
<feature type="compositionally biased region" description="Pro residues" evidence="9">
    <location>
        <begin position="752"/>
        <end position="766"/>
    </location>
</feature>
<feature type="compositionally biased region" description="Polar residues" evidence="9">
    <location>
        <begin position="1334"/>
        <end position="1351"/>
    </location>
</feature>
<organism evidence="11 12">
    <name type="scientific">Meripilus lineatus</name>
    <dbReference type="NCBI Taxonomy" id="2056292"/>
    <lineage>
        <taxon>Eukaryota</taxon>
        <taxon>Fungi</taxon>
        <taxon>Dikarya</taxon>
        <taxon>Basidiomycota</taxon>
        <taxon>Agaricomycotina</taxon>
        <taxon>Agaricomycetes</taxon>
        <taxon>Polyporales</taxon>
        <taxon>Meripilaceae</taxon>
        <taxon>Meripilus</taxon>
    </lineage>
</organism>
<dbReference type="GO" id="GO:0005524">
    <property type="term" value="F:ATP binding"/>
    <property type="evidence" value="ECO:0007669"/>
    <property type="project" value="UniProtKB-KW"/>
</dbReference>
<feature type="compositionally biased region" description="Basic and acidic residues" evidence="9">
    <location>
        <begin position="1066"/>
        <end position="1083"/>
    </location>
</feature>
<dbReference type="PANTHER" id="PTHR22967:SF57">
    <property type="entry name" value="AUXILIN, ISOFORM A-RELATED"/>
    <property type="match status" value="1"/>
</dbReference>
<feature type="compositionally biased region" description="Low complexity" evidence="9">
    <location>
        <begin position="1308"/>
        <end position="1326"/>
    </location>
</feature>
<feature type="compositionally biased region" description="Polar residues" evidence="9">
    <location>
        <begin position="527"/>
        <end position="538"/>
    </location>
</feature>
<evidence type="ECO:0000256" key="7">
    <source>
        <dbReference type="ARBA" id="ARBA00047899"/>
    </source>
</evidence>
<evidence type="ECO:0000259" key="10">
    <source>
        <dbReference type="PROSITE" id="PS50011"/>
    </source>
</evidence>
<gene>
    <name evidence="11" type="ORF">NLI96_g5600</name>
</gene>
<keyword evidence="12" id="KW-1185">Reference proteome</keyword>